<reference evidence="1 2" key="1">
    <citation type="submission" date="2019-02" db="EMBL/GenBank/DDBJ databases">
        <title>Genome sequencing of the rare red list fungi Phlebia centrifuga.</title>
        <authorList>
            <person name="Buettner E."/>
            <person name="Kellner H."/>
        </authorList>
    </citation>
    <scope>NUCLEOTIDE SEQUENCE [LARGE SCALE GENOMIC DNA]</scope>
    <source>
        <strain evidence="1 2">DSM 108282</strain>
    </source>
</reference>
<dbReference type="EMBL" id="SGPJ01000279">
    <property type="protein sequence ID" value="THG95900.1"/>
    <property type="molecule type" value="Genomic_DNA"/>
</dbReference>
<evidence type="ECO:0000313" key="2">
    <source>
        <dbReference type="Proteomes" id="UP000309038"/>
    </source>
</evidence>
<gene>
    <name evidence="1" type="ORF">EW026_g5831</name>
</gene>
<protein>
    <submittedName>
        <fullName evidence="1">Uncharacterized protein</fullName>
    </submittedName>
</protein>
<evidence type="ECO:0000313" key="1">
    <source>
        <dbReference type="EMBL" id="THG95900.1"/>
    </source>
</evidence>
<accession>A0A4S4KDX2</accession>
<comment type="caution">
    <text evidence="1">The sequence shown here is derived from an EMBL/GenBank/DDBJ whole genome shotgun (WGS) entry which is preliminary data.</text>
</comment>
<dbReference type="Proteomes" id="UP000309038">
    <property type="component" value="Unassembled WGS sequence"/>
</dbReference>
<sequence length="68" mass="7769">MWWTPAGAKAMKYRAECTKKMMETIELTANGQTLNIPDYANYIHGLEYIDAVTRGDIQIFYSVFGMAQ</sequence>
<name>A0A4S4KDX2_9APHY</name>
<dbReference type="AlphaFoldDB" id="A0A4S4KDX2"/>
<proteinExistence type="predicted"/>
<organism evidence="1 2">
    <name type="scientific">Hermanssonia centrifuga</name>
    <dbReference type="NCBI Taxonomy" id="98765"/>
    <lineage>
        <taxon>Eukaryota</taxon>
        <taxon>Fungi</taxon>
        <taxon>Dikarya</taxon>
        <taxon>Basidiomycota</taxon>
        <taxon>Agaricomycotina</taxon>
        <taxon>Agaricomycetes</taxon>
        <taxon>Polyporales</taxon>
        <taxon>Meruliaceae</taxon>
        <taxon>Hermanssonia</taxon>
    </lineage>
</organism>
<keyword evidence="2" id="KW-1185">Reference proteome</keyword>